<keyword evidence="1" id="KW-1133">Transmembrane helix</keyword>
<keyword evidence="1" id="KW-0812">Transmembrane</keyword>
<dbReference type="EMBL" id="CAEZTL010000112">
    <property type="protein sequence ID" value="CAB4575687.1"/>
    <property type="molecule type" value="Genomic_DNA"/>
</dbReference>
<sequence length="426" mass="44193">MAKGKVRRYADYYCDDPVVPVVKRRNFGAFGSSVILIVAGLFLSNTYAANISLSSGAGVEFGQGVSLTTACSGSQALTVTPYSSFVNSSGAGSYYFGSVTVSNIPSTCFNTKLQINAYTSSGTSPLALYNTSTADVIVGNNAGSYEAMGTTAGISVVTNSSSSFTVTFTSPVAPASDVSRVTIQSSSTSFAYAPTRGIQFPPMSGLSLSTGLSRSSSFTIEGWIRSSDWSETRALMPYVGNACEGLLLTSLSATRWVAGVTCNNMQVEFAMPGSTSMINNQWMYMAFVRDSNGTSLFIDGAKLTATSTNNGGSLVLPLSGSTDNASIGEWTAYNTATQSSRNGIIGEIRLSNMARVASTSSSFNPSYAPSGRATGQLASDANTTMLLRPPVSGNTFVDSSGNQTLTVVTSISGPGTPTPPIVVNFG</sequence>
<dbReference type="InterPro" id="IPR013320">
    <property type="entry name" value="ConA-like_dom_sf"/>
</dbReference>
<keyword evidence="1" id="KW-0472">Membrane</keyword>
<name>A0A6J6EHW6_9ZZZZ</name>
<organism evidence="2">
    <name type="scientific">freshwater metagenome</name>
    <dbReference type="NCBI Taxonomy" id="449393"/>
    <lineage>
        <taxon>unclassified sequences</taxon>
        <taxon>metagenomes</taxon>
        <taxon>ecological metagenomes</taxon>
    </lineage>
</organism>
<reference evidence="2" key="1">
    <citation type="submission" date="2020-05" db="EMBL/GenBank/DDBJ databases">
        <authorList>
            <person name="Chiriac C."/>
            <person name="Salcher M."/>
            <person name="Ghai R."/>
            <person name="Kavagutti S V."/>
        </authorList>
    </citation>
    <scope>NUCLEOTIDE SEQUENCE</scope>
</reference>
<evidence type="ECO:0000256" key="1">
    <source>
        <dbReference type="SAM" id="Phobius"/>
    </source>
</evidence>
<evidence type="ECO:0000313" key="2">
    <source>
        <dbReference type="EMBL" id="CAB4575687.1"/>
    </source>
</evidence>
<dbReference type="AlphaFoldDB" id="A0A6J6EHW6"/>
<accession>A0A6J6EHW6</accession>
<proteinExistence type="predicted"/>
<protein>
    <submittedName>
        <fullName evidence="2">Unannotated protein</fullName>
    </submittedName>
</protein>
<dbReference type="Gene3D" id="2.60.120.200">
    <property type="match status" value="1"/>
</dbReference>
<feature type="transmembrane region" description="Helical" evidence="1">
    <location>
        <begin position="27"/>
        <end position="48"/>
    </location>
</feature>
<dbReference type="SUPFAM" id="SSF49899">
    <property type="entry name" value="Concanavalin A-like lectins/glucanases"/>
    <property type="match status" value="1"/>
</dbReference>
<gene>
    <name evidence="2" type="ORF">UFOPK1683_00931</name>
</gene>
<dbReference type="Pfam" id="PF13385">
    <property type="entry name" value="Laminin_G_3"/>
    <property type="match status" value="1"/>
</dbReference>